<dbReference type="GO" id="GO:0043916">
    <property type="term" value="F:DNA-7-methylguanine glycosylase activity"/>
    <property type="evidence" value="ECO:0007669"/>
    <property type="project" value="TreeGrafter"/>
</dbReference>
<evidence type="ECO:0000256" key="6">
    <source>
        <dbReference type="ARBA" id="ARBA00023204"/>
    </source>
</evidence>
<evidence type="ECO:0000256" key="3">
    <source>
        <dbReference type="ARBA" id="ARBA00012000"/>
    </source>
</evidence>
<dbReference type="CDD" id="cd00056">
    <property type="entry name" value="ENDO3c"/>
    <property type="match status" value="1"/>
</dbReference>
<feature type="domain" description="HhH-GPD" evidence="7">
    <location>
        <begin position="168"/>
        <end position="332"/>
    </location>
</feature>
<evidence type="ECO:0000256" key="1">
    <source>
        <dbReference type="ARBA" id="ARBA00000086"/>
    </source>
</evidence>
<dbReference type="Gene3D" id="1.10.1670.10">
    <property type="entry name" value="Helix-hairpin-Helix base-excision DNA repair enzymes (C-terminal)"/>
    <property type="match status" value="1"/>
</dbReference>
<dbReference type="EMBL" id="FNBN01000003">
    <property type="protein sequence ID" value="SDG26167.1"/>
    <property type="molecule type" value="Genomic_DNA"/>
</dbReference>
<dbReference type="OrthoDB" id="9785929at2"/>
<evidence type="ECO:0000256" key="2">
    <source>
        <dbReference type="ARBA" id="ARBA00010817"/>
    </source>
</evidence>
<dbReference type="GO" id="GO:0006307">
    <property type="term" value="P:DNA alkylation repair"/>
    <property type="evidence" value="ECO:0007669"/>
    <property type="project" value="TreeGrafter"/>
</dbReference>
<accession>A0A1G7SSV8</accession>
<dbReference type="Gene3D" id="3.30.310.20">
    <property type="entry name" value="DNA-3-methyladenine glycosylase AlkA, N-terminal domain"/>
    <property type="match status" value="1"/>
</dbReference>
<evidence type="ECO:0000256" key="4">
    <source>
        <dbReference type="ARBA" id="ARBA00022763"/>
    </source>
</evidence>
<name>A0A1G7SSV8_CHIFI</name>
<comment type="similarity">
    <text evidence="2">Belongs to the alkylbase DNA glycosidase AlkA family.</text>
</comment>
<dbReference type="InterPro" id="IPR051912">
    <property type="entry name" value="Alkylbase_DNA_Glycosylase/TA"/>
</dbReference>
<dbReference type="RefSeq" id="WP_089833987.1">
    <property type="nucleotide sequence ID" value="NZ_FNBN01000003.1"/>
</dbReference>
<dbReference type="GO" id="GO:0032131">
    <property type="term" value="F:alkylated DNA binding"/>
    <property type="evidence" value="ECO:0007669"/>
    <property type="project" value="TreeGrafter"/>
</dbReference>
<keyword evidence="5" id="KW-0378">Hydrolase</keyword>
<dbReference type="EC" id="3.2.2.21" evidence="3"/>
<dbReference type="GO" id="GO:0032993">
    <property type="term" value="C:protein-DNA complex"/>
    <property type="evidence" value="ECO:0007669"/>
    <property type="project" value="TreeGrafter"/>
</dbReference>
<dbReference type="SMART" id="SM00478">
    <property type="entry name" value="ENDO3c"/>
    <property type="match status" value="1"/>
</dbReference>
<dbReference type="PANTHER" id="PTHR43003">
    <property type="entry name" value="DNA-3-METHYLADENINE GLYCOSYLASE"/>
    <property type="match status" value="1"/>
</dbReference>
<dbReference type="InterPro" id="IPR003265">
    <property type="entry name" value="HhH-GPD_domain"/>
</dbReference>
<dbReference type="Pfam" id="PF00730">
    <property type="entry name" value="HhH-GPD"/>
    <property type="match status" value="1"/>
</dbReference>
<proteinExistence type="inferred from homology"/>
<dbReference type="GO" id="GO:0006289">
    <property type="term" value="P:nucleotide-excision repair"/>
    <property type="evidence" value="ECO:0007669"/>
    <property type="project" value="InterPro"/>
</dbReference>
<dbReference type="SUPFAM" id="SSF48150">
    <property type="entry name" value="DNA-glycosylase"/>
    <property type="match status" value="1"/>
</dbReference>
<protein>
    <recommendedName>
        <fullName evidence="3">DNA-3-methyladenine glycosylase II</fullName>
        <ecNumber evidence="3">3.2.2.21</ecNumber>
    </recommendedName>
</protein>
<dbReference type="GO" id="GO:0008725">
    <property type="term" value="F:DNA-3-methyladenine glycosylase activity"/>
    <property type="evidence" value="ECO:0007669"/>
    <property type="project" value="TreeGrafter"/>
</dbReference>
<dbReference type="GO" id="GO:0005737">
    <property type="term" value="C:cytoplasm"/>
    <property type="evidence" value="ECO:0007669"/>
    <property type="project" value="TreeGrafter"/>
</dbReference>
<dbReference type="GO" id="GO:0008534">
    <property type="term" value="F:oxidized purine nucleobase lesion DNA N-glycosylase activity"/>
    <property type="evidence" value="ECO:0007669"/>
    <property type="project" value="InterPro"/>
</dbReference>
<keyword evidence="6" id="KW-0234">DNA repair</keyword>
<dbReference type="GO" id="GO:0006285">
    <property type="term" value="P:base-excision repair, AP site formation"/>
    <property type="evidence" value="ECO:0007669"/>
    <property type="project" value="TreeGrafter"/>
</dbReference>
<dbReference type="STRING" id="104663.SAMN04488121_1031002"/>
<dbReference type="PANTHER" id="PTHR43003:SF12">
    <property type="entry name" value="DNA-3-METHYLADENINE GLYCOSYLASE"/>
    <property type="match status" value="1"/>
</dbReference>
<evidence type="ECO:0000259" key="7">
    <source>
        <dbReference type="SMART" id="SM00478"/>
    </source>
</evidence>
<dbReference type="FunFam" id="1.10.340.30:FF:000004">
    <property type="entry name" value="DNA-3-methyladenine glycosylase II"/>
    <property type="match status" value="1"/>
</dbReference>
<organism evidence="8 9">
    <name type="scientific">Chitinophaga filiformis</name>
    <name type="common">Myxococcus filiformis</name>
    <name type="synonym">Flexibacter filiformis</name>
    <dbReference type="NCBI Taxonomy" id="104663"/>
    <lineage>
        <taxon>Bacteria</taxon>
        <taxon>Pseudomonadati</taxon>
        <taxon>Bacteroidota</taxon>
        <taxon>Chitinophagia</taxon>
        <taxon>Chitinophagales</taxon>
        <taxon>Chitinophagaceae</taxon>
        <taxon>Chitinophaga</taxon>
    </lineage>
</organism>
<dbReference type="InterPro" id="IPR011257">
    <property type="entry name" value="DNA_glycosylase"/>
</dbReference>
<evidence type="ECO:0000313" key="9">
    <source>
        <dbReference type="Proteomes" id="UP000199045"/>
    </source>
</evidence>
<evidence type="ECO:0000313" key="8">
    <source>
        <dbReference type="EMBL" id="SDG26167.1"/>
    </source>
</evidence>
<evidence type="ECO:0000256" key="5">
    <source>
        <dbReference type="ARBA" id="ARBA00022801"/>
    </source>
</evidence>
<sequence length="332" mass="37590">MSQQTVVNIPVTDHDNFSFAECLVFLGRSEKECLHYVEDGVIQKMIVSNGQPVLVEISDDPASKVLRATVRSTSSGGEPNDLNGVNRLIGLNGFNGLNDSNESDSTISINEEYIRRYISHWLHLDADLRSFYGFAAKDTVLASLVARYKGLRLIGIPDLFEALTWSITGQQITLAFAYTLRRRFIQAFGHHAVIDGKDHYVYPHPSVIAALEPASLIEMQFSRSKADYIIRLAQSMTDGFLTAEQLENMDYQQAREHLVSFRGIGNWSANYVLMKHHRHHQALPLEDAGLHNALKYQLQLSSKPSIADVKAYTQHWKEHAAYATFYLWRSLY</sequence>
<gene>
    <name evidence="8" type="ORF">SAMN04488121_1031002</name>
</gene>
<dbReference type="InterPro" id="IPR023170">
    <property type="entry name" value="HhH_base_excis_C"/>
</dbReference>
<dbReference type="Gene3D" id="1.10.340.30">
    <property type="entry name" value="Hypothetical protein, domain 2"/>
    <property type="match status" value="1"/>
</dbReference>
<dbReference type="InterPro" id="IPR037046">
    <property type="entry name" value="AlkA_N_sf"/>
</dbReference>
<reference evidence="9" key="1">
    <citation type="submission" date="2016-10" db="EMBL/GenBank/DDBJ databases">
        <authorList>
            <person name="Varghese N."/>
            <person name="Submissions S."/>
        </authorList>
    </citation>
    <scope>NUCLEOTIDE SEQUENCE [LARGE SCALE GENOMIC DNA]</scope>
    <source>
        <strain evidence="9">DSM 527</strain>
    </source>
</reference>
<comment type="catalytic activity">
    <reaction evidence="1">
        <text>Hydrolysis of alkylated DNA, releasing 3-methyladenine, 3-methylguanine, 7-methylguanine and 7-methyladenine.</text>
        <dbReference type="EC" id="3.2.2.21"/>
    </reaction>
</comment>
<keyword evidence="4" id="KW-0227">DNA damage</keyword>
<dbReference type="Pfam" id="PF07934">
    <property type="entry name" value="OGG_N"/>
    <property type="match status" value="1"/>
</dbReference>
<dbReference type="Proteomes" id="UP000199045">
    <property type="component" value="Unassembled WGS sequence"/>
</dbReference>
<dbReference type="InterPro" id="IPR012904">
    <property type="entry name" value="OGG_N"/>
</dbReference>
<dbReference type="AlphaFoldDB" id="A0A1G7SSV8"/>